<feature type="non-terminal residue" evidence="2">
    <location>
        <position position="1"/>
    </location>
</feature>
<proteinExistence type="predicted"/>
<accession>J9FBM6</accession>
<feature type="region of interest" description="Disordered" evidence="1">
    <location>
        <begin position="34"/>
        <end position="58"/>
    </location>
</feature>
<dbReference type="AlphaFoldDB" id="J9FBM6"/>
<evidence type="ECO:0000256" key="1">
    <source>
        <dbReference type="SAM" id="MobiDB-lite"/>
    </source>
</evidence>
<name>J9FBM6_9ZZZZ</name>
<gene>
    <name evidence="2" type="ORF">EVA_19591</name>
</gene>
<dbReference type="EMBL" id="AMCI01007622">
    <property type="protein sequence ID" value="EJW92301.1"/>
    <property type="molecule type" value="Genomic_DNA"/>
</dbReference>
<reference evidence="2" key="1">
    <citation type="journal article" date="2012" name="PLoS ONE">
        <title>Gene sets for utilization of primary and secondary nutrition supplies in the distal gut of endangered iberian lynx.</title>
        <authorList>
            <person name="Alcaide M."/>
            <person name="Messina E."/>
            <person name="Richter M."/>
            <person name="Bargiela R."/>
            <person name="Peplies J."/>
            <person name="Huws S.A."/>
            <person name="Newbold C.J."/>
            <person name="Golyshin P.N."/>
            <person name="Simon M.A."/>
            <person name="Lopez G."/>
            <person name="Yakimov M.M."/>
            <person name="Ferrer M."/>
        </authorList>
    </citation>
    <scope>NUCLEOTIDE SEQUENCE</scope>
</reference>
<feature type="compositionally biased region" description="Polar residues" evidence="1">
    <location>
        <begin position="47"/>
        <end position="58"/>
    </location>
</feature>
<evidence type="ECO:0000313" key="2">
    <source>
        <dbReference type="EMBL" id="EJW92301.1"/>
    </source>
</evidence>
<feature type="region of interest" description="Disordered" evidence="1">
    <location>
        <begin position="1"/>
        <end position="22"/>
    </location>
</feature>
<protein>
    <submittedName>
        <fullName evidence="2">Uncharacterized protein</fullName>
    </submittedName>
</protein>
<organism evidence="2">
    <name type="scientific">gut metagenome</name>
    <dbReference type="NCBI Taxonomy" id="749906"/>
    <lineage>
        <taxon>unclassified sequences</taxon>
        <taxon>metagenomes</taxon>
        <taxon>organismal metagenomes</taxon>
    </lineage>
</organism>
<sequence>TQQPIDVKNVPISEKKPPKAPTYSVRVTSVDLNNTFNNPTKIPKEPLNNSLDPVSSQDMSRHLPFVRAISA</sequence>
<comment type="caution">
    <text evidence="2">The sequence shown here is derived from an EMBL/GenBank/DDBJ whole genome shotgun (WGS) entry which is preliminary data.</text>
</comment>